<dbReference type="EMBL" id="QLII01000001">
    <property type="protein sequence ID" value="RAI74200.1"/>
    <property type="molecule type" value="Genomic_DNA"/>
</dbReference>
<dbReference type="RefSeq" id="WP_111350099.1">
    <property type="nucleotide sequence ID" value="NZ_QLII01000001.1"/>
</dbReference>
<evidence type="ECO:0000313" key="3">
    <source>
        <dbReference type="Proteomes" id="UP000249016"/>
    </source>
</evidence>
<protein>
    <submittedName>
        <fullName evidence="2">Uncharacterized protein</fullName>
    </submittedName>
</protein>
<keyword evidence="1" id="KW-0732">Signal</keyword>
<sequence length="134" mass="14996">MKLTLFLLVGIGLMAMSERAFCQDDGERKPLNNPMYSTSNYKHPNMAASARRWENKKGIVVKTPAPADAQLANYKIQMPVLQPAGGITVEHTPSTNLADRNYKIQRVSEPTPVQTDSGYYVRKQQRKANMTIGQ</sequence>
<evidence type="ECO:0000256" key="1">
    <source>
        <dbReference type="SAM" id="SignalP"/>
    </source>
</evidence>
<dbReference type="AlphaFoldDB" id="A0A327NFS6"/>
<reference evidence="2 3" key="1">
    <citation type="submission" date="2018-06" db="EMBL/GenBank/DDBJ databases">
        <title>Spirosoma sp. HMF3257 Genome sequencing and assembly.</title>
        <authorList>
            <person name="Kang H."/>
            <person name="Cha I."/>
            <person name="Kim H."/>
            <person name="Kang J."/>
            <person name="Joh K."/>
        </authorList>
    </citation>
    <scope>NUCLEOTIDE SEQUENCE [LARGE SCALE GENOMIC DNA]</scope>
    <source>
        <strain evidence="2 3">HMF3257</strain>
    </source>
</reference>
<feature type="chain" id="PRO_5016426335" evidence="1">
    <location>
        <begin position="23"/>
        <end position="134"/>
    </location>
</feature>
<evidence type="ECO:0000313" key="2">
    <source>
        <dbReference type="EMBL" id="RAI74200.1"/>
    </source>
</evidence>
<name>A0A327NFS6_9BACT</name>
<proteinExistence type="predicted"/>
<keyword evidence="3" id="KW-1185">Reference proteome</keyword>
<dbReference type="OrthoDB" id="965763at2"/>
<organism evidence="2 3">
    <name type="scientific">Spirosoma telluris</name>
    <dbReference type="NCBI Taxonomy" id="2183553"/>
    <lineage>
        <taxon>Bacteria</taxon>
        <taxon>Pseudomonadati</taxon>
        <taxon>Bacteroidota</taxon>
        <taxon>Cytophagia</taxon>
        <taxon>Cytophagales</taxon>
        <taxon>Cytophagaceae</taxon>
        <taxon>Spirosoma</taxon>
    </lineage>
</organism>
<feature type="signal peptide" evidence="1">
    <location>
        <begin position="1"/>
        <end position="22"/>
    </location>
</feature>
<gene>
    <name evidence="2" type="ORF">HMF3257_07425</name>
</gene>
<comment type="caution">
    <text evidence="2">The sequence shown here is derived from an EMBL/GenBank/DDBJ whole genome shotgun (WGS) entry which is preliminary data.</text>
</comment>
<dbReference type="Proteomes" id="UP000249016">
    <property type="component" value="Unassembled WGS sequence"/>
</dbReference>
<accession>A0A327NFS6</accession>